<dbReference type="Proteomes" id="UP000694930">
    <property type="component" value="Chromosome 4"/>
</dbReference>
<evidence type="ECO:0000313" key="2">
    <source>
        <dbReference type="Proteomes" id="UP000694930"/>
    </source>
</evidence>
<evidence type="ECO:0000256" key="1">
    <source>
        <dbReference type="SAM" id="MobiDB-lite"/>
    </source>
</evidence>
<keyword evidence="2" id="KW-1185">Reference proteome</keyword>
<dbReference type="GeneID" id="107016572"/>
<gene>
    <name evidence="3" type="primary">LOC107016572</name>
</gene>
<proteinExistence type="predicted"/>
<feature type="region of interest" description="Disordered" evidence="1">
    <location>
        <begin position="71"/>
        <end position="117"/>
    </location>
</feature>
<sequence>MSVEKYSLKFIILSRYAPSLVSNPRDEMIRFVIGVADLMKEDCRTAMLHNDMNLSRLLVYSQSIEESKLSSISRNFNRNGSNDQNQSRFKKRAPNHDGPSAPKVKLEKGSGSKNGKPTCVTCGKKHYGKCLVGTGSCFGCGKDGHKVRDYPSVSTIGKDGKKDPPSASKFDVPRRNRFNSLRSKGSKPDDEDDIVWIAGDWYLEVRLGIRTLSRKVEVCPHLTRGHNYL</sequence>
<protein>
    <submittedName>
        <fullName evidence="3">Uncharacterized protein LOC107016572</fullName>
    </submittedName>
</protein>
<reference evidence="3" key="2">
    <citation type="submission" date="2025-08" db="UniProtKB">
        <authorList>
            <consortium name="RefSeq"/>
        </authorList>
    </citation>
    <scope>IDENTIFICATION</scope>
</reference>
<feature type="region of interest" description="Disordered" evidence="1">
    <location>
        <begin position="152"/>
        <end position="189"/>
    </location>
</feature>
<accession>A0ABM1GKU3</accession>
<dbReference type="PANTHER" id="PTHR34482">
    <property type="entry name" value="DNA DAMAGE-INDUCIBLE PROTEIN 1-LIKE"/>
    <property type="match status" value="1"/>
</dbReference>
<dbReference type="RefSeq" id="XP_015072489.1">
    <property type="nucleotide sequence ID" value="XM_015217003.2"/>
</dbReference>
<organism evidence="2 3">
    <name type="scientific">Solanum pennellii</name>
    <name type="common">Tomato</name>
    <name type="synonym">Lycopersicon pennellii</name>
    <dbReference type="NCBI Taxonomy" id="28526"/>
    <lineage>
        <taxon>Eukaryota</taxon>
        <taxon>Viridiplantae</taxon>
        <taxon>Streptophyta</taxon>
        <taxon>Embryophyta</taxon>
        <taxon>Tracheophyta</taxon>
        <taxon>Spermatophyta</taxon>
        <taxon>Magnoliopsida</taxon>
        <taxon>eudicotyledons</taxon>
        <taxon>Gunneridae</taxon>
        <taxon>Pentapetalae</taxon>
        <taxon>asterids</taxon>
        <taxon>lamiids</taxon>
        <taxon>Solanales</taxon>
        <taxon>Solanaceae</taxon>
        <taxon>Solanoideae</taxon>
        <taxon>Solaneae</taxon>
        <taxon>Solanum</taxon>
        <taxon>Solanum subgen. Lycopersicon</taxon>
    </lineage>
</organism>
<evidence type="ECO:0000313" key="3">
    <source>
        <dbReference type="RefSeq" id="XP_015072489.1"/>
    </source>
</evidence>
<name>A0ABM1GKU3_SOLPN</name>
<dbReference type="PANTHER" id="PTHR34482:SF57">
    <property type="entry name" value="RETROTRANSPOSON GAG DOMAIN-CONTAINING PROTEIN"/>
    <property type="match status" value="1"/>
</dbReference>
<feature type="compositionally biased region" description="Polar residues" evidence="1">
    <location>
        <begin position="71"/>
        <end position="87"/>
    </location>
</feature>
<reference evidence="2" key="1">
    <citation type="journal article" date="2014" name="Nat. Genet.">
        <title>The genome of the stress-tolerant wild tomato species Solanum pennellii.</title>
        <authorList>
            <person name="Bolger A."/>
            <person name="Scossa F."/>
            <person name="Bolger M.E."/>
            <person name="Lanz C."/>
            <person name="Maumus F."/>
            <person name="Tohge T."/>
            <person name="Quesneville H."/>
            <person name="Alseekh S."/>
            <person name="Sorensen I."/>
            <person name="Lichtenstein G."/>
            <person name="Fich E.A."/>
            <person name="Conte M."/>
            <person name="Keller H."/>
            <person name="Schneeberger K."/>
            <person name="Schwacke R."/>
            <person name="Ofner I."/>
            <person name="Vrebalov J."/>
            <person name="Xu Y."/>
            <person name="Osorio S."/>
            <person name="Aflitos S.A."/>
            <person name="Schijlen E."/>
            <person name="Jimenez-Gomez J.M."/>
            <person name="Ryngajllo M."/>
            <person name="Kimura S."/>
            <person name="Kumar R."/>
            <person name="Koenig D."/>
            <person name="Headland L.R."/>
            <person name="Maloof J.N."/>
            <person name="Sinha N."/>
            <person name="van Ham R.C."/>
            <person name="Lankhorst R.K."/>
            <person name="Mao L."/>
            <person name="Vogel A."/>
            <person name="Arsova B."/>
            <person name="Panstruga R."/>
            <person name="Fei Z."/>
            <person name="Rose J.K."/>
            <person name="Zamir D."/>
            <person name="Carrari F."/>
            <person name="Giovannoni J.J."/>
            <person name="Weigel D."/>
            <person name="Usadel B."/>
            <person name="Fernie A.R."/>
        </authorList>
    </citation>
    <scope>NUCLEOTIDE SEQUENCE [LARGE SCALE GENOMIC DNA]</scope>
    <source>
        <strain evidence="2">cv. LA0716</strain>
    </source>
</reference>